<dbReference type="PANTHER" id="PTHR35802">
    <property type="entry name" value="PROTEASE SYNTHASE AND SPORULATION PROTEIN PAI 2"/>
    <property type="match status" value="1"/>
</dbReference>
<dbReference type="PANTHER" id="PTHR35802:SF1">
    <property type="entry name" value="PROTEASE SYNTHASE AND SPORULATION PROTEIN PAI 2"/>
    <property type="match status" value="1"/>
</dbReference>
<dbReference type="SUPFAM" id="SSF50475">
    <property type="entry name" value="FMN-binding split barrel"/>
    <property type="match status" value="1"/>
</dbReference>
<sequence>MYLREIHAEHDLPTLHGFIRENPLGIFTTAIDSTHHPFIQSSHIPWVLDLNENEDGIDGLGTLRGHIARANPQAKAMLDSLNELGSAGGPGKLEKQVMVLFTSSIHHYVTPKFYTETKPDTGKVVPTWNYAAVQVYGEASIYYQTDDENTSEFLNRQISDLSNVGEQQVMEIMRSDREKDDERWKEPWKVSDAPPRYVELLKKAIIGVEIKIQSIDGKFKMSQEMSKGDREGVVAGFMSMGNEVANNPRCVHINGSSSIAIFHCDMRFEDCKHILSNLQLPNIKLPRTGC</sequence>
<protein>
    <submittedName>
        <fullName evidence="1">FMN-binding domain-containing protein</fullName>
    </submittedName>
</protein>
<dbReference type="Gene3D" id="2.30.110.10">
    <property type="entry name" value="Electron Transport, Fmn-binding Protein, Chain A"/>
    <property type="match status" value="1"/>
</dbReference>
<dbReference type="Proteomes" id="UP001142393">
    <property type="component" value="Unassembled WGS sequence"/>
</dbReference>
<dbReference type="InterPro" id="IPR007396">
    <property type="entry name" value="TR_PAI2-type"/>
</dbReference>
<proteinExistence type="predicted"/>
<accession>A0A9W8P8X3</accession>
<reference evidence="1 2" key="1">
    <citation type="journal article" date="2023" name="Proc. Natl. Acad. Sci. U.S.A.">
        <title>A global phylogenomic analysis of the shiitake genus Lentinula.</title>
        <authorList>
            <person name="Sierra-Patev S."/>
            <person name="Min B."/>
            <person name="Naranjo-Ortiz M."/>
            <person name="Looney B."/>
            <person name="Konkel Z."/>
            <person name="Slot J.C."/>
            <person name="Sakamoto Y."/>
            <person name="Steenwyk J.L."/>
            <person name="Rokas A."/>
            <person name="Carro J."/>
            <person name="Camarero S."/>
            <person name="Ferreira P."/>
            <person name="Molpeceres G."/>
            <person name="Ruiz-Duenas F.J."/>
            <person name="Serrano A."/>
            <person name="Henrissat B."/>
            <person name="Drula E."/>
            <person name="Hughes K.W."/>
            <person name="Mata J.L."/>
            <person name="Ishikawa N.K."/>
            <person name="Vargas-Isla R."/>
            <person name="Ushijima S."/>
            <person name="Smith C.A."/>
            <person name="Donoghue J."/>
            <person name="Ahrendt S."/>
            <person name="Andreopoulos W."/>
            <person name="He G."/>
            <person name="LaButti K."/>
            <person name="Lipzen A."/>
            <person name="Ng V."/>
            <person name="Riley R."/>
            <person name="Sandor L."/>
            <person name="Barry K."/>
            <person name="Martinez A.T."/>
            <person name="Xiao Y."/>
            <person name="Gibbons J.G."/>
            <person name="Terashima K."/>
            <person name="Grigoriev I.V."/>
            <person name="Hibbett D."/>
        </authorList>
    </citation>
    <scope>NUCLEOTIDE SEQUENCE [LARGE SCALE GENOMIC DNA]</scope>
    <source>
        <strain evidence="1 2">TFB7810</strain>
    </source>
</reference>
<dbReference type="InterPro" id="IPR012349">
    <property type="entry name" value="Split_barrel_FMN-bd"/>
</dbReference>
<comment type="caution">
    <text evidence="1">The sequence shown here is derived from an EMBL/GenBank/DDBJ whole genome shotgun (WGS) entry which is preliminary data.</text>
</comment>
<organism evidence="1 2">
    <name type="scientific">Lentinula detonsa</name>
    <dbReference type="NCBI Taxonomy" id="2804962"/>
    <lineage>
        <taxon>Eukaryota</taxon>
        <taxon>Fungi</taxon>
        <taxon>Dikarya</taxon>
        <taxon>Basidiomycota</taxon>
        <taxon>Agaricomycotina</taxon>
        <taxon>Agaricomycetes</taxon>
        <taxon>Agaricomycetidae</taxon>
        <taxon>Agaricales</taxon>
        <taxon>Marasmiineae</taxon>
        <taxon>Omphalotaceae</taxon>
        <taxon>Lentinula</taxon>
    </lineage>
</organism>
<keyword evidence="2" id="KW-1185">Reference proteome</keyword>
<gene>
    <name evidence="1" type="ORF">DFH05DRAFT_634600</name>
</gene>
<dbReference type="AlphaFoldDB" id="A0A9W8P8X3"/>
<name>A0A9W8P8X3_9AGAR</name>
<evidence type="ECO:0000313" key="2">
    <source>
        <dbReference type="Proteomes" id="UP001142393"/>
    </source>
</evidence>
<dbReference type="EMBL" id="JANVFU010000002">
    <property type="protein sequence ID" value="KAJ3749075.1"/>
    <property type="molecule type" value="Genomic_DNA"/>
</dbReference>
<dbReference type="Pfam" id="PF04299">
    <property type="entry name" value="FMN_bind_2"/>
    <property type="match status" value="1"/>
</dbReference>
<evidence type="ECO:0000313" key="1">
    <source>
        <dbReference type="EMBL" id="KAJ3749075.1"/>
    </source>
</evidence>